<dbReference type="Pfam" id="PF00023">
    <property type="entry name" value="Ank"/>
    <property type="match status" value="1"/>
</dbReference>
<dbReference type="InterPro" id="IPR002110">
    <property type="entry name" value="Ankyrin_rpt"/>
</dbReference>
<evidence type="ECO:0000256" key="1">
    <source>
        <dbReference type="ARBA" id="ARBA00022737"/>
    </source>
</evidence>
<evidence type="ECO:0000256" key="3">
    <source>
        <dbReference type="PROSITE-ProRule" id="PRU00023"/>
    </source>
</evidence>
<keyword evidence="5" id="KW-1185">Reference proteome</keyword>
<dbReference type="EnsemblMetazoa" id="XM_785720">
    <property type="protein sequence ID" value="XP_790813"/>
    <property type="gene ID" value="LOC585915"/>
</dbReference>
<evidence type="ECO:0000313" key="5">
    <source>
        <dbReference type="Proteomes" id="UP000007110"/>
    </source>
</evidence>
<evidence type="ECO:0008006" key="6">
    <source>
        <dbReference type="Google" id="ProtNLM"/>
    </source>
</evidence>
<dbReference type="PANTHER" id="PTHR24203:SF14">
    <property type="entry name" value="ANKYRIN REPEAT DOMAIN-CONTAINING PROTEIN 10"/>
    <property type="match status" value="1"/>
</dbReference>
<reference evidence="5" key="1">
    <citation type="submission" date="2015-02" db="EMBL/GenBank/DDBJ databases">
        <title>Genome sequencing for Strongylocentrotus purpuratus.</title>
        <authorList>
            <person name="Murali S."/>
            <person name="Liu Y."/>
            <person name="Vee V."/>
            <person name="English A."/>
            <person name="Wang M."/>
            <person name="Skinner E."/>
            <person name="Han Y."/>
            <person name="Muzny D.M."/>
            <person name="Worley K.C."/>
            <person name="Gibbs R.A."/>
        </authorList>
    </citation>
    <scope>NUCLEOTIDE SEQUENCE</scope>
</reference>
<dbReference type="OrthoDB" id="5402602at2759"/>
<accession>A0A7M7TGU1</accession>
<dbReference type="InParanoid" id="A0A7M7TGU1"/>
<dbReference type="InterPro" id="IPR036770">
    <property type="entry name" value="Ankyrin_rpt-contain_sf"/>
</dbReference>
<sequence>METEFTELSGAEDLLESFPLHRACRDGDLCTLAGLLGEAVVSVCDASAQDPLFGWTPAHWAAHNGKVECLEMLVKAGLPCDIATHGTGLTLAHVAALEGQTACLAWLSKNGISINAQDHMGETAAHKAVRCGSVECLHILNQHGADLSLQSSIGSTVIDLAVQNHQRQCIEYFKAGGDSHLTNHMTCMNGRRKRMQTGEEALLDMDSAKRLKVESEHASRSSLVCSPLASLGTGTCNTIAGHERQNNMNGITSCYDTMNGSRKDYDNVMPSCQPVSSRRPLQSMDDEHSCIDMITEESRECSNGYSANQASGKNAYNTHAFKSDGSSVHTMSNGAMEHNEMVEQSVGYDTTLEAMYSYDSPLCGHAY</sequence>
<dbReference type="GeneID" id="585915"/>
<dbReference type="RefSeq" id="XP_790813.3">
    <property type="nucleotide sequence ID" value="XM_785720.4"/>
</dbReference>
<reference evidence="4" key="2">
    <citation type="submission" date="2021-01" db="UniProtKB">
        <authorList>
            <consortium name="EnsemblMetazoa"/>
        </authorList>
    </citation>
    <scope>IDENTIFICATION</scope>
</reference>
<dbReference type="Gene3D" id="1.25.40.20">
    <property type="entry name" value="Ankyrin repeat-containing domain"/>
    <property type="match status" value="1"/>
</dbReference>
<evidence type="ECO:0000313" key="4">
    <source>
        <dbReference type="EnsemblMetazoa" id="XP_790813"/>
    </source>
</evidence>
<feature type="repeat" description="ANK" evidence="3">
    <location>
        <begin position="87"/>
        <end position="119"/>
    </location>
</feature>
<dbReference type="Proteomes" id="UP000007110">
    <property type="component" value="Unassembled WGS sequence"/>
</dbReference>
<feature type="repeat" description="ANK" evidence="3">
    <location>
        <begin position="120"/>
        <end position="152"/>
    </location>
</feature>
<keyword evidence="1" id="KW-0677">Repeat</keyword>
<dbReference type="PROSITE" id="PS50088">
    <property type="entry name" value="ANK_REPEAT"/>
    <property type="match status" value="3"/>
</dbReference>
<name>A0A7M7TGU1_STRPU</name>
<proteinExistence type="predicted"/>
<dbReference type="AlphaFoldDB" id="A0A7M7TGU1"/>
<protein>
    <recommendedName>
        <fullName evidence="6">Ankyrin repeat domain-containing protein 10</fullName>
    </recommendedName>
</protein>
<feature type="repeat" description="ANK" evidence="3">
    <location>
        <begin position="53"/>
        <end position="85"/>
    </location>
</feature>
<evidence type="ECO:0000256" key="2">
    <source>
        <dbReference type="ARBA" id="ARBA00023043"/>
    </source>
</evidence>
<organism evidence="4 5">
    <name type="scientific">Strongylocentrotus purpuratus</name>
    <name type="common">Purple sea urchin</name>
    <dbReference type="NCBI Taxonomy" id="7668"/>
    <lineage>
        <taxon>Eukaryota</taxon>
        <taxon>Metazoa</taxon>
        <taxon>Echinodermata</taxon>
        <taxon>Eleutherozoa</taxon>
        <taxon>Echinozoa</taxon>
        <taxon>Echinoidea</taxon>
        <taxon>Euechinoidea</taxon>
        <taxon>Echinacea</taxon>
        <taxon>Camarodonta</taxon>
        <taxon>Echinidea</taxon>
        <taxon>Strongylocentrotidae</taxon>
        <taxon>Strongylocentrotus</taxon>
    </lineage>
</organism>
<dbReference type="Pfam" id="PF12796">
    <property type="entry name" value="Ank_2"/>
    <property type="match status" value="1"/>
</dbReference>
<dbReference type="PANTHER" id="PTHR24203">
    <property type="entry name" value="ANKYRIN REPEAT FAMILY PROTEIN"/>
    <property type="match status" value="1"/>
</dbReference>
<dbReference type="SMART" id="SM00248">
    <property type="entry name" value="ANK"/>
    <property type="match status" value="4"/>
</dbReference>
<dbReference type="SUPFAM" id="SSF48403">
    <property type="entry name" value="Ankyrin repeat"/>
    <property type="match status" value="1"/>
</dbReference>
<dbReference type="PROSITE" id="PS50297">
    <property type="entry name" value="ANK_REP_REGION"/>
    <property type="match status" value="2"/>
</dbReference>
<keyword evidence="2 3" id="KW-0040">ANK repeat</keyword>